<feature type="domain" description="Carbohydrate kinase PfkB" evidence="6">
    <location>
        <begin position="6"/>
        <end position="309"/>
    </location>
</feature>
<accession>A0A644Y238</accession>
<gene>
    <name evidence="7" type="primary">scrK_7</name>
    <name evidence="7" type="ORF">SDC9_68658</name>
</gene>
<keyword evidence="4 7" id="KW-0418">Kinase</keyword>
<keyword evidence="5" id="KW-0067">ATP-binding</keyword>
<reference evidence="7" key="1">
    <citation type="submission" date="2019-08" db="EMBL/GenBank/DDBJ databases">
        <authorList>
            <person name="Kucharzyk K."/>
            <person name="Murdoch R.W."/>
            <person name="Higgins S."/>
            <person name="Loffler F."/>
        </authorList>
    </citation>
    <scope>NUCLEOTIDE SEQUENCE</scope>
</reference>
<evidence type="ECO:0000259" key="6">
    <source>
        <dbReference type="Pfam" id="PF00294"/>
    </source>
</evidence>
<keyword evidence="2 7" id="KW-0808">Transferase</keyword>
<dbReference type="InterPro" id="IPR029056">
    <property type="entry name" value="Ribokinase-like"/>
</dbReference>
<dbReference type="EMBL" id="VSSQ01003759">
    <property type="protein sequence ID" value="MPM22207.1"/>
    <property type="molecule type" value="Genomic_DNA"/>
</dbReference>
<proteinExistence type="inferred from homology"/>
<evidence type="ECO:0000313" key="7">
    <source>
        <dbReference type="EMBL" id="MPM22207.1"/>
    </source>
</evidence>
<dbReference type="SUPFAM" id="SSF53613">
    <property type="entry name" value="Ribokinase-like"/>
    <property type="match status" value="1"/>
</dbReference>
<dbReference type="InterPro" id="IPR011611">
    <property type="entry name" value="PfkB_dom"/>
</dbReference>
<dbReference type="PANTHER" id="PTHR43085">
    <property type="entry name" value="HEXOKINASE FAMILY MEMBER"/>
    <property type="match status" value="1"/>
</dbReference>
<sequence length="322" mass="34848">MENMQITALGEILIDYTPLPDSDAGMAVFEQNPGGAPANVLTCAAKLGRRTAFIGKVGDDIQGRFLVDTLNRTGIDTRALRVDGRYFTTLAFVKLAENGERSFSFARKPGADTQLSSEELDRELISHSDILHFGSLSLTNEPARGATMEAVRLARQSGAMIAYDPNYRPLLWANKEVAMEQMRSPLPLVDFLKVSDDEVELLTDCADPQAGAEKLVKLGLRCAVVTIGNQGALVSTKDGSVMVPGFPTKAVDTTGAGDSFWGGFLTRISESGKTLDQLTFQDFQSCARFGNAVASLCVEKRGAMPAMPSRENVLRRMQGIMN</sequence>
<dbReference type="InterPro" id="IPR002173">
    <property type="entry name" value="Carboh/pur_kinase_PfkB_CS"/>
</dbReference>
<dbReference type="PANTHER" id="PTHR43085:SF1">
    <property type="entry name" value="PSEUDOURIDINE KINASE-RELATED"/>
    <property type="match status" value="1"/>
</dbReference>
<dbReference type="PRINTS" id="PR00990">
    <property type="entry name" value="RIBOKINASE"/>
</dbReference>
<organism evidence="7">
    <name type="scientific">bioreactor metagenome</name>
    <dbReference type="NCBI Taxonomy" id="1076179"/>
    <lineage>
        <taxon>unclassified sequences</taxon>
        <taxon>metagenomes</taxon>
        <taxon>ecological metagenomes</taxon>
    </lineage>
</organism>
<dbReference type="Gene3D" id="3.40.1190.20">
    <property type="match status" value="1"/>
</dbReference>
<dbReference type="Pfam" id="PF00294">
    <property type="entry name" value="PfkB"/>
    <property type="match status" value="1"/>
</dbReference>
<keyword evidence="3" id="KW-0547">Nucleotide-binding</keyword>
<evidence type="ECO:0000256" key="5">
    <source>
        <dbReference type="ARBA" id="ARBA00022840"/>
    </source>
</evidence>
<dbReference type="EC" id="2.7.1.4" evidence="7"/>
<dbReference type="InterPro" id="IPR050306">
    <property type="entry name" value="PfkB_Carbo_kinase"/>
</dbReference>
<dbReference type="InterPro" id="IPR002139">
    <property type="entry name" value="Ribo/fructo_kinase"/>
</dbReference>
<evidence type="ECO:0000256" key="4">
    <source>
        <dbReference type="ARBA" id="ARBA00022777"/>
    </source>
</evidence>
<dbReference type="GO" id="GO:0006000">
    <property type="term" value="P:fructose metabolic process"/>
    <property type="evidence" value="ECO:0007669"/>
    <property type="project" value="UniProtKB-ARBA"/>
</dbReference>
<dbReference type="GO" id="GO:0005524">
    <property type="term" value="F:ATP binding"/>
    <property type="evidence" value="ECO:0007669"/>
    <property type="project" value="UniProtKB-KW"/>
</dbReference>
<dbReference type="CDD" id="cd01167">
    <property type="entry name" value="bac_FRK"/>
    <property type="match status" value="1"/>
</dbReference>
<dbReference type="GO" id="GO:0008865">
    <property type="term" value="F:fructokinase activity"/>
    <property type="evidence" value="ECO:0007669"/>
    <property type="project" value="UniProtKB-EC"/>
</dbReference>
<dbReference type="AlphaFoldDB" id="A0A644Y238"/>
<evidence type="ECO:0000256" key="2">
    <source>
        <dbReference type="ARBA" id="ARBA00022679"/>
    </source>
</evidence>
<evidence type="ECO:0000256" key="3">
    <source>
        <dbReference type="ARBA" id="ARBA00022741"/>
    </source>
</evidence>
<name>A0A644Y238_9ZZZZ</name>
<evidence type="ECO:0000256" key="1">
    <source>
        <dbReference type="ARBA" id="ARBA00010688"/>
    </source>
</evidence>
<comment type="caution">
    <text evidence="7">The sequence shown here is derived from an EMBL/GenBank/DDBJ whole genome shotgun (WGS) entry which is preliminary data.</text>
</comment>
<comment type="similarity">
    <text evidence="1">Belongs to the carbohydrate kinase PfkB family.</text>
</comment>
<protein>
    <submittedName>
        <fullName evidence="7">Fructokinase</fullName>
        <ecNumber evidence="7">2.7.1.4</ecNumber>
    </submittedName>
</protein>
<dbReference type="PROSITE" id="PS00584">
    <property type="entry name" value="PFKB_KINASES_2"/>
    <property type="match status" value="1"/>
</dbReference>